<evidence type="ECO:0008006" key="4">
    <source>
        <dbReference type="Google" id="ProtNLM"/>
    </source>
</evidence>
<protein>
    <recommendedName>
        <fullName evidence="4">Porin domain-containing protein</fullName>
    </recommendedName>
</protein>
<dbReference type="Proteomes" id="UP001596303">
    <property type="component" value="Unassembled WGS sequence"/>
</dbReference>
<keyword evidence="3" id="KW-1185">Reference proteome</keyword>
<name>A0ABW1SB24_9PROT</name>
<evidence type="ECO:0000313" key="2">
    <source>
        <dbReference type="EMBL" id="MFC6198875.1"/>
    </source>
</evidence>
<sequence>MVDCLKLKVVAGIALCVCLSQQAAADGYFLQADLGGQTQGLVAASSTGAISYGFNAVKYEGGRAGAISVTHAWPLGDIATIKAGPTIGFEREDGQGTDIAGGAKASIERYSPSSFGATYVLADFSTVNDSWFLLTQATFQAPGVSVELSRGGSNSYHETTVALQKNLSDSPFKLRLGYKVSSEELFAGIAVNTF</sequence>
<feature type="signal peptide" evidence="1">
    <location>
        <begin position="1"/>
        <end position="25"/>
    </location>
</feature>
<organism evidence="2 3">
    <name type="scientific">Ponticaulis profundi</name>
    <dbReference type="NCBI Taxonomy" id="2665222"/>
    <lineage>
        <taxon>Bacteria</taxon>
        <taxon>Pseudomonadati</taxon>
        <taxon>Pseudomonadota</taxon>
        <taxon>Alphaproteobacteria</taxon>
        <taxon>Hyphomonadales</taxon>
        <taxon>Hyphomonadaceae</taxon>
        <taxon>Ponticaulis</taxon>
    </lineage>
</organism>
<proteinExistence type="predicted"/>
<reference evidence="3" key="1">
    <citation type="journal article" date="2019" name="Int. J. Syst. Evol. Microbiol.">
        <title>The Global Catalogue of Microorganisms (GCM) 10K type strain sequencing project: providing services to taxonomists for standard genome sequencing and annotation.</title>
        <authorList>
            <consortium name="The Broad Institute Genomics Platform"/>
            <consortium name="The Broad Institute Genome Sequencing Center for Infectious Disease"/>
            <person name="Wu L."/>
            <person name="Ma J."/>
        </authorList>
    </citation>
    <scope>NUCLEOTIDE SEQUENCE [LARGE SCALE GENOMIC DNA]</scope>
    <source>
        <strain evidence="3">CGMCC-1.15741</strain>
    </source>
</reference>
<gene>
    <name evidence="2" type="ORF">ACFQDM_12350</name>
</gene>
<feature type="chain" id="PRO_5045299391" description="Porin domain-containing protein" evidence="1">
    <location>
        <begin position="26"/>
        <end position="194"/>
    </location>
</feature>
<evidence type="ECO:0000313" key="3">
    <source>
        <dbReference type="Proteomes" id="UP001596303"/>
    </source>
</evidence>
<comment type="caution">
    <text evidence="2">The sequence shown here is derived from an EMBL/GenBank/DDBJ whole genome shotgun (WGS) entry which is preliminary data.</text>
</comment>
<evidence type="ECO:0000256" key="1">
    <source>
        <dbReference type="SAM" id="SignalP"/>
    </source>
</evidence>
<dbReference type="EMBL" id="JBHSSW010000016">
    <property type="protein sequence ID" value="MFC6198875.1"/>
    <property type="molecule type" value="Genomic_DNA"/>
</dbReference>
<accession>A0ABW1SB24</accession>
<dbReference type="RefSeq" id="WP_377379465.1">
    <property type="nucleotide sequence ID" value="NZ_JBHSSW010000016.1"/>
</dbReference>
<keyword evidence="1" id="KW-0732">Signal</keyword>